<proteinExistence type="predicted"/>
<dbReference type="EMBL" id="QZCG01000013">
    <property type="protein sequence ID" value="RJE82915.1"/>
    <property type="molecule type" value="Genomic_DNA"/>
</dbReference>
<comment type="caution">
    <text evidence="1">The sequence shown here is derived from an EMBL/GenBank/DDBJ whole genome shotgun (WGS) entry which is preliminary data.</text>
</comment>
<accession>A0A418SPQ5</accession>
<evidence type="ECO:0000313" key="2">
    <source>
        <dbReference type="Proteomes" id="UP000284202"/>
    </source>
</evidence>
<name>A0A418SPQ5_9RHOB</name>
<reference evidence="2" key="1">
    <citation type="submission" date="2018-09" db="EMBL/GenBank/DDBJ databases">
        <title>Acidovorax cavernicola nov. sp. isolated from Gruta de las Maravillas (Aracena, Spain).</title>
        <authorList>
            <person name="Jurado V."/>
            <person name="Gutierrez-Patricio S."/>
            <person name="Gonzalez-Pimentel J.L."/>
            <person name="Miller A.Z."/>
            <person name="Laiz L."/>
            <person name="Saiz-Jimenez C."/>
        </authorList>
    </citation>
    <scope>NUCLEOTIDE SEQUENCE [LARGE SCALE GENOMIC DNA]</scope>
    <source>
        <strain evidence="2">1011MAR3C25</strain>
    </source>
</reference>
<evidence type="ECO:0000313" key="1">
    <source>
        <dbReference type="EMBL" id="RJE82915.1"/>
    </source>
</evidence>
<gene>
    <name evidence="1" type="ORF">D3P04_17915</name>
</gene>
<dbReference type="Proteomes" id="UP000284202">
    <property type="component" value="Unassembled WGS sequence"/>
</dbReference>
<organism evidence="1 2">
    <name type="scientific">Paracoccus onubensis</name>
    <dbReference type="NCBI Taxonomy" id="1675788"/>
    <lineage>
        <taxon>Bacteria</taxon>
        <taxon>Pseudomonadati</taxon>
        <taxon>Pseudomonadota</taxon>
        <taxon>Alphaproteobacteria</taxon>
        <taxon>Rhodobacterales</taxon>
        <taxon>Paracoccaceae</taxon>
        <taxon>Paracoccus</taxon>
    </lineage>
</organism>
<protein>
    <submittedName>
        <fullName evidence="1">Uncharacterized protein</fullName>
    </submittedName>
</protein>
<keyword evidence="2" id="KW-1185">Reference proteome</keyword>
<dbReference type="RefSeq" id="WP_119751236.1">
    <property type="nucleotide sequence ID" value="NZ_QZCG01000013.1"/>
</dbReference>
<dbReference type="AlphaFoldDB" id="A0A418SPQ5"/>
<sequence>MEHAAGVEKMRLQMALNALLSGSVLPSRLTNLPGIGDSFTVGANASPASNRFLNRAGREEYVTAAREVAEEFGTLYFDSYADTRDYMRATGSPNAIAGSPISGSWYRKGIDTTPRRRNSAI</sequence>